<accession>A0A2A7AXF1</accession>
<name>A0A2A7AXF1_9FIRM</name>
<comment type="caution">
    <text evidence="1">The sequence shown here is derived from an EMBL/GenBank/DDBJ whole genome shotgun (WGS) entry which is preliminary data.</text>
</comment>
<evidence type="ECO:0000313" key="2">
    <source>
        <dbReference type="Proteomes" id="UP000220480"/>
    </source>
</evidence>
<evidence type="ECO:0000313" key="1">
    <source>
        <dbReference type="EMBL" id="PDX83770.1"/>
    </source>
</evidence>
<protein>
    <submittedName>
        <fullName evidence="1">Uncharacterized protein</fullName>
    </submittedName>
</protein>
<sequence>MSKRVKTTYDRGYVNAMDKIRVFIESNQKVMYIDTGEYKNAQSARAAYANAIALIRAKGIVRPACNRNDLFLIRNDI</sequence>
<dbReference type="RefSeq" id="WP_097779715.1">
    <property type="nucleotide sequence ID" value="NZ_NMTZ01000020.1"/>
</dbReference>
<dbReference type="Proteomes" id="UP000220480">
    <property type="component" value="Unassembled WGS sequence"/>
</dbReference>
<dbReference type="AlphaFoldDB" id="A0A2A7AXF1"/>
<gene>
    <name evidence="1" type="ORF">CGS59_09130</name>
</gene>
<proteinExistence type="predicted"/>
<organism evidence="1 2">
    <name type="scientific">Faecalibacterium prausnitzii</name>
    <dbReference type="NCBI Taxonomy" id="853"/>
    <lineage>
        <taxon>Bacteria</taxon>
        <taxon>Bacillati</taxon>
        <taxon>Bacillota</taxon>
        <taxon>Clostridia</taxon>
        <taxon>Eubacteriales</taxon>
        <taxon>Oscillospiraceae</taxon>
        <taxon>Faecalibacterium</taxon>
    </lineage>
</organism>
<reference evidence="1 2" key="1">
    <citation type="journal article" date="2017" name="Front. Microbiol.">
        <title>New Insights into the Diversity of the Genus Faecalibacterium.</title>
        <authorList>
            <person name="Benevides L."/>
            <person name="Burman S."/>
            <person name="Martin R."/>
            <person name="Robert V."/>
            <person name="Thomas M."/>
            <person name="Miquel S."/>
            <person name="Chain F."/>
            <person name="Sokol H."/>
            <person name="Bermudez-Humaran L.G."/>
            <person name="Morrison M."/>
            <person name="Langella P."/>
            <person name="Azevedo V.A."/>
            <person name="Chatel J.M."/>
            <person name="Soares S."/>
        </authorList>
    </citation>
    <scope>NUCLEOTIDE SEQUENCE [LARGE SCALE GENOMIC DNA]</scope>
    <source>
        <strain evidence="1 2">CNCM I 4644</strain>
    </source>
</reference>
<dbReference type="EMBL" id="NMTZ01000020">
    <property type="protein sequence ID" value="PDX83770.1"/>
    <property type="molecule type" value="Genomic_DNA"/>
</dbReference>